<reference evidence="1 2" key="1">
    <citation type="journal article" date="2023" name="Mol. Biol. Evol.">
        <title>Genomics of Secondarily Temperate Adaptation in the Only Non-Antarctic Icefish.</title>
        <authorList>
            <person name="Rivera-Colon A.G."/>
            <person name="Rayamajhi N."/>
            <person name="Minhas B.F."/>
            <person name="Madrigal G."/>
            <person name="Bilyk K.T."/>
            <person name="Yoon V."/>
            <person name="Hune M."/>
            <person name="Gregory S."/>
            <person name="Cheng C.H.C."/>
            <person name="Catchen J.M."/>
        </authorList>
    </citation>
    <scope>NUCLEOTIDE SEQUENCE [LARGE SCALE GENOMIC DNA]</scope>
    <source>
        <tissue evidence="1">White muscle</tissue>
    </source>
</reference>
<gene>
    <name evidence="1" type="ORF">CgunFtcFv8_007546</name>
</gene>
<keyword evidence="2" id="KW-1185">Reference proteome</keyword>
<comment type="caution">
    <text evidence="1">The sequence shown here is derived from an EMBL/GenBank/DDBJ whole genome shotgun (WGS) entry which is preliminary data.</text>
</comment>
<organism evidence="1 2">
    <name type="scientific">Champsocephalus gunnari</name>
    <name type="common">Mackerel icefish</name>
    <dbReference type="NCBI Taxonomy" id="52237"/>
    <lineage>
        <taxon>Eukaryota</taxon>
        <taxon>Metazoa</taxon>
        <taxon>Chordata</taxon>
        <taxon>Craniata</taxon>
        <taxon>Vertebrata</taxon>
        <taxon>Euteleostomi</taxon>
        <taxon>Actinopterygii</taxon>
        <taxon>Neopterygii</taxon>
        <taxon>Teleostei</taxon>
        <taxon>Neoteleostei</taxon>
        <taxon>Acanthomorphata</taxon>
        <taxon>Eupercaria</taxon>
        <taxon>Perciformes</taxon>
        <taxon>Notothenioidei</taxon>
        <taxon>Channichthyidae</taxon>
        <taxon>Champsocephalus</taxon>
    </lineage>
</organism>
<dbReference type="AlphaFoldDB" id="A0AAN8CGN2"/>
<dbReference type="EMBL" id="JAURVH010001531">
    <property type="protein sequence ID" value="KAK5903796.1"/>
    <property type="molecule type" value="Genomic_DNA"/>
</dbReference>
<evidence type="ECO:0000313" key="2">
    <source>
        <dbReference type="Proteomes" id="UP001331515"/>
    </source>
</evidence>
<proteinExistence type="predicted"/>
<protein>
    <submittedName>
        <fullName evidence="1">Uncharacterized protein</fullName>
    </submittedName>
</protein>
<name>A0AAN8CGN2_CHAGU</name>
<accession>A0AAN8CGN2</accession>
<dbReference type="Proteomes" id="UP001331515">
    <property type="component" value="Unassembled WGS sequence"/>
</dbReference>
<evidence type="ECO:0000313" key="1">
    <source>
        <dbReference type="EMBL" id="KAK5903796.1"/>
    </source>
</evidence>
<sequence length="98" mass="10228">MMEDCMCVCEEGRSDSKIGRFSSQVEGGGLLRILSESAGCNTEDLEELRPGYRGMESGSSVCGVLMVGGGTCGSDVATGLTPLLMRSVTAHSTRCCPL</sequence>